<dbReference type="GeneID" id="37167164"/>
<dbReference type="AlphaFoldDB" id="A0A8G1QUW9"/>
<dbReference type="EMBL" id="KZ825077">
    <property type="protein sequence ID" value="RAH53307.1"/>
    <property type="molecule type" value="Genomic_DNA"/>
</dbReference>
<dbReference type="Pfam" id="PF07714">
    <property type="entry name" value="PK_Tyr_Ser-Thr"/>
    <property type="match status" value="1"/>
</dbReference>
<accession>A0A8G1QUW9</accession>
<dbReference type="InterPro" id="IPR000719">
    <property type="entry name" value="Prot_kinase_dom"/>
</dbReference>
<keyword evidence="3" id="KW-0067">ATP-binding</keyword>
<evidence type="ECO:0000256" key="3">
    <source>
        <dbReference type="ARBA" id="ARBA00022840"/>
    </source>
</evidence>
<sequence length="196" mass="21769">MDANQVEVLQIRPDQIVKTSHENLVNLEEAYLGHRSIVIAYDSYGISLEEIRRASNIFFNDASAVACICRELLKGLKYIHDEVGITHGNLSCCTVVLTDRGQVKITDVGDGMVRGRGTDDRTMDNRAVGQIAATLLRLDCLEEDLSGPHLEAESFIHVSSIATVDELLNHRFLQAGFEPWCLQSLAILSKVIRFTV</sequence>
<dbReference type="RefSeq" id="XP_025511229.1">
    <property type="nucleotide sequence ID" value="XM_025663762.1"/>
</dbReference>
<feature type="domain" description="Protein kinase" evidence="4">
    <location>
        <begin position="1"/>
        <end position="196"/>
    </location>
</feature>
<evidence type="ECO:0000256" key="1">
    <source>
        <dbReference type="ARBA" id="ARBA00008874"/>
    </source>
</evidence>
<dbReference type="PANTHER" id="PTHR45832">
    <property type="entry name" value="SERINE/THREONINE-PROTEIN KINASE SAMKA-RELATED-RELATED"/>
    <property type="match status" value="1"/>
</dbReference>
<dbReference type="GO" id="GO:0004672">
    <property type="term" value="F:protein kinase activity"/>
    <property type="evidence" value="ECO:0007669"/>
    <property type="project" value="InterPro"/>
</dbReference>
<dbReference type="Proteomes" id="UP000249526">
    <property type="component" value="Unassembled WGS sequence"/>
</dbReference>
<dbReference type="PANTHER" id="PTHR45832:SF22">
    <property type="entry name" value="SERINE_THREONINE-PROTEIN KINASE SAMKA-RELATED"/>
    <property type="match status" value="1"/>
</dbReference>
<organism evidence="5 6">
    <name type="scientific">Aspergillus piperis CBS 112811</name>
    <dbReference type="NCBI Taxonomy" id="1448313"/>
    <lineage>
        <taxon>Eukaryota</taxon>
        <taxon>Fungi</taxon>
        <taxon>Dikarya</taxon>
        <taxon>Ascomycota</taxon>
        <taxon>Pezizomycotina</taxon>
        <taxon>Eurotiomycetes</taxon>
        <taxon>Eurotiomycetidae</taxon>
        <taxon>Eurotiales</taxon>
        <taxon>Aspergillaceae</taxon>
        <taxon>Aspergillus</taxon>
        <taxon>Aspergillus subgen. Circumdati</taxon>
    </lineage>
</organism>
<name>A0A8G1QUW9_9EURO</name>
<dbReference type="SUPFAM" id="SSF56112">
    <property type="entry name" value="Protein kinase-like (PK-like)"/>
    <property type="match status" value="1"/>
</dbReference>
<dbReference type="InterPro" id="IPR011009">
    <property type="entry name" value="Kinase-like_dom_sf"/>
</dbReference>
<dbReference type="GO" id="GO:0005524">
    <property type="term" value="F:ATP binding"/>
    <property type="evidence" value="ECO:0007669"/>
    <property type="project" value="UniProtKB-KW"/>
</dbReference>
<evidence type="ECO:0000256" key="2">
    <source>
        <dbReference type="ARBA" id="ARBA00022741"/>
    </source>
</evidence>
<comment type="similarity">
    <text evidence="1">Belongs to the protein kinase superfamily. STE Ser/Thr protein kinase family. STE20 subfamily.</text>
</comment>
<evidence type="ECO:0000313" key="6">
    <source>
        <dbReference type="Proteomes" id="UP000249526"/>
    </source>
</evidence>
<gene>
    <name evidence="5" type="ORF">BO85DRAFT_492134</name>
</gene>
<dbReference type="PROSITE" id="PS50011">
    <property type="entry name" value="PROTEIN_KINASE_DOM"/>
    <property type="match status" value="1"/>
</dbReference>
<evidence type="ECO:0000313" key="5">
    <source>
        <dbReference type="EMBL" id="RAH53307.1"/>
    </source>
</evidence>
<evidence type="ECO:0000259" key="4">
    <source>
        <dbReference type="PROSITE" id="PS50011"/>
    </source>
</evidence>
<dbReference type="InterPro" id="IPR001245">
    <property type="entry name" value="Ser-Thr/Tyr_kinase_cat_dom"/>
</dbReference>
<proteinExistence type="inferred from homology"/>
<keyword evidence="6" id="KW-1185">Reference proteome</keyword>
<protein>
    <recommendedName>
        <fullName evidence="4">Protein kinase domain-containing protein</fullName>
    </recommendedName>
</protein>
<reference evidence="5 6" key="1">
    <citation type="submission" date="2018-02" db="EMBL/GenBank/DDBJ databases">
        <title>The genomes of Aspergillus section Nigri reveals drivers in fungal speciation.</title>
        <authorList>
            <consortium name="DOE Joint Genome Institute"/>
            <person name="Vesth T.C."/>
            <person name="Nybo J."/>
            <person name="Theobald S."/>
            <person name="Brandl J."/>
            <person name="Frisvad J.C."/>
            <person name="Nielsen K.F."/>
            <person name="Lyhne E.K."/>
            <person name="Kogle M.E."/>
            <person name="Kuo A."/>
            <person name="Riley R."/>
            <person name="Clum A."/>
            <person name="Nolan M."/>
            <person name="Lipzen A."/>
            <person name="Salamov A."/>
            <person name="Henrissat B."/>
            <person name="Wiebenga A."/>
            <person name="De vries R.P."/>
            <person name="Grigoriev I.V."/>
            <person name="Mortensen U.H."/>
            <person name="Andersen M.R."/>
            <person name="Baker S.E."/>
        </authorList>
    </citation>
    <scope>NUCLEOTIDE SEQUENCE [LARGE SCALE GENOMIC DNA]</scope>
    <source>
        <strain evidence="5 6">CBS 112811</strain>
    </source>
</reference>
<dbReference type="Gene3D" id="1.10.510.10">
    <property type="entry name" value="Transferase(Phosphotransferase) domain 1"/>
    <property type="match status" value="1"/>
</dbReference>
<keyword evidence="2" id="KW-0547">Nucleotide-binding</keyword>
<dbReference type="InterPro" id="IPR051931">
    <property type="entry name" value="PAK3-like"/>
</dbReference>